<dbReference type="PANTHER" id="PTHR32004:SF1">
    <property type="entry name" value="TRNA LIGASE"/>
    <property type="match status" value="1"/>
</dbReference>
<dbReference type="InterPro" id="IPR027417">
    <property type="entry name" value="P-loop_NTPase"/>
</dbReference>
<feature type="domain" description="tRNA ligase kinase" evidence="3">
    <location>
        <begin position="507"/>
        <end position="659"/>
    </location>
</feature>
<reference evidence="5" key="1">
    <citation type="submission" date="2023-03" db="EMBL/GenBank/DDBJ databases">
        <title>Mating type loci evolution in Malassezia.</title>
        <authorList>
            <person name="Coelho M.A."/>
        </authorList>
    </citation>
    <scope>NUCLEOTIDE SEQUENCE</scope>
    <source>
        <strain evidence="5">CBS 9431</strain>
    </source>
</reference>
<dbReference type="GO" id="GO:0005524">
    <property type="term" value="F:ATP binding"/>
    <property type="evidence" value="ECO:0007669"/>
    <property type="project" value="InterPro"/>
</dbReference>
<dbReference type="GO" id="GO:0003972">
    <property type="term" value="F:RNA ligase (ATP) activity"/>
    <property type="evidence" value="ECO:0007669"/>
    <property type="project" value="UniProtKB-EC"/>
</dbReference>
<dbReference type="Pfam" id="PF09511">
    <property type="entry name" value="RNA_lig_T4_1"/>
    <property type="match status" value="1"/>
</dbReference>
<name>A0AAF0JCA8_9BASI</name>
<dbReference type="Gene3D" id="3.40.50.300">
    <property type="entry name" value="P-loop containing nucleotide triphosphate hydrolases"/>
    <property type="match status" value="1"/>
</dbReference>
<gene>
    <name evidence="5" type="primary">trl1</name>
    <name evidence="5" type="ORF">MJAP1_004109</name>
</gene>
<dbReference type="InterPro" id="IPR019039">
    <property type="entry name" value="T4-Rnl1-like_N"/>
</dbReference>
<evidence type="ECO:0000256" key="1">
    <source>
        <dbReference type="SAM" id="MobiDB-lite"/>
    </source>
</evidence>
<evidence type="ECO:0000259" key="4">
    <source>
        <dbReference type="Pfam" id="PF09511"/>
    </source>
</evidence>
<dbReference type="EC" id="6.5.1.3" evidence="5"/>
<dbReference type="RefSeq" id="XP_060124012.1">
    <property type="nucleotide sequence ID" value="XM_060268029.1"/>
</dbReference>
<dbReference type="Pfam" id="PF08303">
    <property type="entry name" value="tRNA_lig_kinase"/>
    <property type="match status" value="1"/>
</dbReference>
<feature type="domain" description="T4 RNA ligase 1-like N-terminal" evidence="4">
    <location>
        <begin position="72"/>
        <end position="317"/>
    </location>
</feature>
<keyword evidence="6" id="KW-1185">Reference proteome</keyword>
<evidence type="ECO:0000313" key="5">
    <source>
        <dbReference type="EMBL" id="WFD41115.1"/>
    </source>
</evidence>
<protein>
    <submittedName>
        <fullName evidence="5">RNA ligase (ATP)</fullName>
        <ecNumber evidence="5">6.5.1.3</ecNumber>
    </submittedName>
</protein>
<dbReference type="Proteomes" id="UP001217754">
    <property type="component" value="Chromosome 9"/>
</dbReference>
<dbReference type="EMBL" id="CP119966">
    <property type="protein sequence ID" value="WFD41115.1"/>
    <property type="molecule type" value="Genomic_DNA"/>
</dbReference>
<feature type="region of interest" description="Disordered" evidence="1">
    <location>
        <begin position="393"/>
        <end position="418"/>
    </location>
</feature>
<evidence type="ECO:0000259" key="2">
    <source>
        <dbReference type="Pfam" id="PF08302"/>
    </source>
</evidence>
<dbReference type="GeneID" id="85227760"/>
<feature type="domain" description="tRNA ligase phosphodiesterase" evidence="2">
    <location>
        <begin position="699"/>
        <end position="887"/>
    </location>
</feature>
<evidence type="ECO:0000259" key="3">
    <source>
        <dbReference type="Pfam" id="PF08303"/>
    </source>
</evidence>
<dbReference type="InterPro" id="IPR015966">
    <property type="entry name" value="tRNA_lig_kin_fungi"/>
</dbReference>
<dbReference type="AlphaFoldDB" id="A0AAF0JCA8"/>
<evidence type="ECO:0000313" key="6">
    <source>
        <dbReference type="Proteomes" id="UP001217754"/>
    </source>
</evidence>
<proteinExistence type="predicted"/>
<organism evidence="5 6">
    <name type="scientific">Malassezia japonica</name>
    <dbReference type="NCBI Taxonomy" id="223818"/>
    <lineage>
        <taxon>Eukaryota</taxon>
        <taxon>Fungi</taxon>
        <taxon>Dikarya</taxon>
        <taxon>Basidiomycota</taxon>
        <taxon>Ustilaginomycotina</taxon>
        <taxon>Malasseziomycetes</taxon>
        <taxon>Malasseziales</taxon>
        <taxon>Malasseziaceae</taxon>
        <taxon>Malassezia</taxon>
    </lineage>
</organism>
<keyword evidence="5" id="KW-0436">Ligase</keyword>
<accession>A0AAF0JCA8</accession>
<sequence length="913" mass="102304">MARVRGVDKAADRMVGALHTAALSGSSKPLVRSTLYTVQGEDEKNHTILSWRTQEYAFRQFSQDRDELPTLARGLFTEEVTEDDGVHQRIVVRGYDKFFNVGELAWTQPAAIAAYSQGPYVVSYKENGCIIFVSALTPARLLVTSKHAIGSRPDEDEKVSHSEMGRTWLLRHLERSSKTEEDLARDLWDRNETAVMELCDDAFEEHVLAYSQERSGLHLHGLNANAVDFATRPMEEVNAFAETYGFLPVRFRTFATLDEVNAFAKEVGKTGSLHGEPIEGFVVRTTMPSAPNADVVSPPYAPGQTWFYKIKFDEPYLMYRDWRELTRMMIRDHTAWTAAHPPTEALEKVSLEEPVPEKDQDMTPSPAILEATRKFEEGLISKKELKRVQRNAERKVQQKTQAKAKADRAAGLLPPAPPTPRSLRKETWLYVQWCFDLLYGNEERGVAAEPELFAAFNEGHGIIGLRERFLAYLETPQGKAELTNVGGRGASAARDLRLDDRPFGKTLIVPMAVPGCGKTALGVALSRLFPWAHTQSDNVMNKRTGPAFLSNVQMALESNDVVIADRNNHLLKHRDEIVDVVRRISGPTKSGEQGPRIRLVALAWRLDGMPHAAVQHVCASRIIDRGERHQCIRVEDRDAPFQYDSILTRFLKEMQAFQGLTDGEGSLGASDDQFTEVIWMDLHESLDEALRRVLSVLCPMLDLPMPEDAAIESALEQARTYSPSTKKALPDVVREDPTKVLPSSYIGIFAHTDAAEFAEQCIGMLPENVRESAAELLKAMRRNGRVARRQHITVVHRGDADEKANALWDTLYPISIRNTVERPTYTMRVTALVWNERVMALEIGSMRSAALPEVTEGSLKERGRTPHITVGTRNSSVQAYEANQLFAPGANAHRVEVEPRDIFGVLGFYSNPK</sequence>
<dbReference type="Pfam" id="PF08302">
    <property type="entry name" value="tRNA_lig_CPD"/>
    <property type="match status" value="1"/>
</dbReference>
<dbReference type="SUPFAM" id="SSF52540">
    <property type="entry name" value="P-loop containing nucleoside triphosphate hydrolases"/>
    <property type="match status" value="1"/>
</dbReference>
<dbReference type="InterPro" id="IPR015965">
    <property type="entry name" value="tRNA_lig_PDEase"/>
</dbReference>
<feature type="compositionally biased region" description="Low complexity" evidence="1">
    <location>
        <begin position="398"/>
        <end position="413"/>
    </location>
</feature>
<dbReference type="GO" id="GO:0006388">
    <property type="term" value="P:tRNA splicing, via endonucleolytic cleavage and ligation"/>
    <property type="evidence" value="ECO:0007669"/>
    <property type="project" value="InterPro"/>
</dbReference>
<dbReference type="GO" id="GO:0005634">
    <property type="term" value="C:nucleus"/>
    <property type="evidence" value="ECO:0007669"/>
    <property type="project" value="TreeGrafter"/>
</dbReference>
<dbReference type="PANTHER" id="PTHR32004">
    <property type="entry name" value="TRNA LIGASE"/>
    <property type="match status" value="1"/>
</dbReference>